<gene>
    <name evidence="1" type="ORF">MSPICULIGERA_LOCUS7925</name>
</gene>
<accession>A0AA36CJY4</accession>
<feature type="non-terminal residue" evidence="1">
    <location>
        <position position="53"/>
    </location>
</feature>
<protein>
    <submittedName>
        <fullName evidence="1">Uncharacterized protein</fullName>
    </submittedName>
</protein>
<reference evidence="1" key="1">
    <citation type="submission" date="2023-06" db="EMBL/GenBank/DDBJ databases">
        <authorList>
            <person name="Delattre M."/>
        </authorList>
    </citation>
    <scope>NUCLEOTIDE SEQUENCE</scope>
    <source>
        <strain evidence="1">AF72</strain>
    </source>
</reference>
<keyword evidence="2" id="KW-1185">Reference proteome</keyword>
<comment type="caution">
    <text evidence="1">The sequence shown here is derived from an EMBL/GenBank/DDBJ whole genome shotgun (WGS) entry which is preliminary data.</text>
</comment>
<dbReference type="EMBL" id="CATQJA010002030">
    <property type="protein sequence ID" value="CAJ0569445.1"/>
    <property type="molecule type" value="Genomic_DNA"/>
</dbReference>
<dbReference type="AlphaFoldDB" id="A0AA36CJY4"/>
<dbReference type="Proteomes" id="UP001177023">
    <property type="component" value="Unassembled WGS sequence"/>
</dbReference>
<evidence type="ECO:0000313" key="1">
    <source>
        <dbReference type="EMBL" id="CAJ0569445.1"/>
    </source>
</evidence>
<organism evidence="1 2">
    <name type="scientific">Mesorhabditis spiculigera</name>
    <dbReference type="NCBI Taxonomy" id="96644"/>
    <lineage>
        <taxon>Eukaryota</taxon>
        <taxon>Metazoa</taxon>
        <taxon>Ecdysozoa</taxon>
        <taxon>Nematoda</taxon>
        <taxon>Chromadorea</taxon>
        <taxon>Rhabditida</taxon>
        <taxon>Rhabditina</taxon>
        <taxon>Rhabditomorpha</taxon>
        <taxon>Rhabditoidea</taxon>
        <taxon>Rhabditidae</taxon>
        <taxon>Mesorhabditinae</taxon>
        <taxon>Mesorhabditis</taxon>
    </lineage>
</organism>
<sequence length="53" mass="6265">RFLRFADELRKSLAGGTDVKTDEEQYAPKYEESKFGEKLFGQVMRPLEQRLKK</sequence>
<name>A0AA36CJY4_9BILA</name>
<proteinExistence type="predicted"/>
<evidence type="ECO:0000313" key="2">
    <source>
        <dbReference type="Proteomes" id="UP001177023"/>
    </source>
</evidence>
<feature type="non-terminal residue" evidence="1">
    <location>
        <position position="1"/>
    </location>
</feature>